<dbReference type="RefSeq" id="WP_096496958.1">
    <property type="nucleotide sequence ID" value="NZ_CP023445.1"/>
</dbReference>
<evidence type="ECO:0008006" key="4">
    <source>
        <dbReference type="Google" id="ProtNLM"/>
    </source>
</evidence>
<gene>
    <name evidence="2" type="ORF">CNX65_31365</name>
</gene>
<dbReference type="InterPro" id="IPR004401">
    <property type="entry name" value="YbaB/EbfC"/>
</dbReference>
<sequence>MTSDHRAQVDELLADYRRSREQLAVTHRELAAISASATSPDGCVTAVVDAQGVLTELLIADAAYRLRPPQLAEVVVRTTQAAVARAMEKMLHALTPVLPAATDPEALVRGTADLTEDELPPPNRRAPLVDDDEDFDQRDWLSTEAAPPLGAPTQSAPSQRRNR</sequence>
<dbReference type="InterPro" id="IPR036894">
    <property type="entry name" value="YbaB-like_sf"/>
</dbReference>
<proteinExistence type="predicted"/>
<evidence type="ECO:0000256" key="1">
    <source>
        <dbReference type="SAM" id="MobiDB-lite"/>
    </source>
</evidence>
<feature type="region of interest" description="Disordered" evidence="1">
    <location>
        <begin position="112"/>
        <end position="163"/>
    </location>
</feature>
<dbReference type="Pfam" id="PF02575">
    <property type="entry name" value="YbaB_DNA_bd"/>
    <property type="match status" value="1"/>
</dbReference>
<evidence type="ECO:0000313" key="3">
    <source>
        <dbReference type="Proteomes" id="UP000218505"/>
    </source>
</evidence>
<accession>A0A290ZDY8</accession>
<reference evidence="2" key="1">
    <citation type="submission" date="2017-09" db="EMBL/GenBank/DDBJ databases">
        <title>Complete Genome Sequence of ansamitocin-producing Bacterium Actinosynnema pretiosum X47.</title>
        <authorList>
            <person name="Cao G."/>
            <person name="Zong G."/>
            <person name="Zhong C."/>
            <person name="Fu J."/>
        </authorList>
    </citation>
    <scope>NUCLEOTIDE SEQUENCE [LARGE SCALE GENOMIC DNA]</scope>
    <source>
        <strain evidence="2">X47</strain>
    </source>
</reference>
<dbReference type="Proteomes" id="UP000218505">
    <property type="component" value="Chromosome"/>
</dbReference>
<dbReference type="KEGG" id="apre:CNX65_31365"/>
<name>A0A290ZDY8_9PSEU</name>
<organism evidence="2 3">
    <name type="scientific">Actinosynnema pretiosum</name>
    <dbReference type="NCBI Taxonomy" id="42197"/>
    <lineage>
        <taxon>Bacteria</taxon>
        <taxon>Bacillati</taxon>
        <taxon>Actinomycetota</taxon>
        <taxon>Actinomycetes</taxon>
        <taxon>Pseudonocardiales</taxon>
        <taxon>Pseudonocardiaceae</taxon>
        <taxon>Actinosynnema</taxon>
    </lineage>
</organism>
<dbReference type="Gene3D" id="3.30.1310.10">
    <property type="entry name" value="Nucleoid-associated protein YbaB-like domain"/>
    <property type="match status" value="1"/>
</dbReference>
<evidence type="ECO:0000313" key="2">
    <source>
        <dbReference type="EMBL" id="ATE57238.1"/>
    </source>
</evidence>
<dbReference type="AlphaFoldDB" id="A0A290ZDY8"/>
<dbReference type="SUPFAM" id="SSF82607">
    <property type="entry name" value="YbaB-like"/>
    <property type="match status" value="1"/>
</dbReference>
<dbReference type="GO" id="GO:0003677">
    <property type="term" value="F:DNA binding"/>
    <property type="evidence" value="ECO:0007669"/>
    <property type="project" value="InterPro"/>
</dbReference>
<dbReference type="EMBL" id="CP023445">
    <property type="protein sequence ID" value="ATE57238.1"/>
    <property type="molecule type" value="Genomic_DNA"/>
</dbReference>
<keyword evidence="3" id="KW-1185">Reference proteome</keyword>
<feature type="compositionally biased region" description="Polar residues" evidence="1">
    <location>
        <begin position="152"/>
        <end position="163"/>
    </location>
</feature>
<protein>
    <recommendedName>
        <fullName evidence="4">YbaB/EbfC DNA-binding family protein</fullName>
    </recommendedName>
</protein>